<evidence type="ECO:0000313" key="1">
    <source>
        <dbReference type="EMBL" id="SPL63447.1"/>
    </source>
</evidence>
<sequence length="106" mass="12177">MRAGKLDRVIVIQRHMVIGDDGMGNEILGWGDLVTLRAQIVTASTEEFIRSYGIANDYVVIFRTRYYPSIDPADRIRFDGRNFDIKEVTLIGRNRGLEMRCVRLAE</sequence>
<evidence type="ECO:0000313" key="2">
    <source>
        <dbReference type="Proteomes" id="UP000246073"/>
    </source>
</evidence>
<dbReference type="InterPro" id="IPR038666">
    <property type="entry name" value="SSP1_head-tail_sf"/>
</dbReference>
<dbReference type="RefSeq" id="WP_109367370.1">
    <property type="nucleotide sequence ID" value="NZ_OOFM01000004.1"/>
</dbReference>
<accession>A0A2P9HH54</accession>
<dbReference type="Gene3D" id="2.40.10.270">
    <property type="entry name" value="Bacteriophage SPP1 head-tail adaptor protein"/>
    <property type="match status" value="1"/>
</dbReference>
<dbReference type="NCBIfam" id="TIGR01563">
    <property type="entry name" value="gp16_SPP1"/>
    <property type="match status" value="1"/>
</dbReference>
<reference evidence="2" key="1">
    <citation type="submission" date="2017-12" db="EMBL/GenBank/DDBJ databases">
        <authorList>
            <person name="Diaz M."/>
        </authorList>
    </citation>
    <scope>NUCLEOTIDE SEQUENCE [LARGE SCALE GENOMIC DNA]</scope>
    <source>
        <strain evidence="2">FI11154</strain>
    </source>
</reference>
<proteinExistence type="predicted"/>
<name>A0A2P9HH54_9HYPH</name>
<dbReference type="Pfam" id="PF05521">
    <property type="entry name" value="Phage_HCP"/>
    <property type="match status" value="1"/>
</dbReference>
<dbReference type="EMBL" id="OOFM01000004">
    <property type="protein sequence ID" value="SPL63447.1"/>
    <property type="molecule type" value="Genomic_DNA"/>
</dbReference>
<dbReference type="Proteomes" id="UP000246073">
    <property type="component" value="Unassembled WGS sequence"/>
</dbReference>
<dbReference type="AlphaFoldDB" id="A0A2P9HH54"/>
<dbReference type="InterPro" id="IPR008767">
    <property type="entry name" value="Phage_SPP1_head-tail_adaptor"/>
</dbReference>
<protein>
    <submittedName>
        <fullName evidence="1">Bacteriophage head-tail adaptor</fullName>
    </submittedName>
</protein>
<gene>
    <name evidence="1" type="ORF">OHAE_3379</name>
</gene>
<organism evidence="1 2">
    <name type="scientific">Ochrobactrum soli</name>
    <dbReference type="NCBI Taxonomy" id="2448455"/>
    <lineage>
        <taxon>Bacteria</taxon>
        <taxon>Pseudomonadati</taxon>
        <taxon>Pseudomonadota</taxon>
        <taxon>Alphaproteobacteria</taxon>
        <taxon>Hyphomicrobiales</taxon>
        <taxon>Brucellaceae</taxon>
        <taxon>Brucella/Ochrobactrum group</taxon>
        <taxon>Ochrobactrum</taxon>
    </lineage>
</organism>